<dbReference type="SUPFAM" id="SSF53448">
    <property type="entry name" value="Nucleotide-diphospho-sugar transferases"/>
    <property type="match status" value="1"/>
</dbReference>
<keyword evidence="5 7" id="KW-0548">Nucleotidyltransferase</keyword>
<dbReference type="Gene3D" id="3.90.550.10">
    <property type="entry name" value="Spore Coat Polysaccharide Biosynthesis Protein SpsA, Chain A"/>
    <property type="match status" value="1"/>
</dbReference>
<comment type="catalytic activity">
    <reaction evidence="1 7">
        <text>2-C-methyl-D-erythritol 4-phosphate + CTP + H(+) = 4-CDP-2-C-methyl-D-erythritol + diphosphate</text>
        <dbReference type="Rhea" id="RHEA:13429"/>
        <dbReference type="ChEBI" id="CHEBI:15378"/>
        <dbReference type="ChEBI" id="CHEBI:33019"/>
        <dbReference type="ChEBI" id="CHEBI:37563"/>
        <dbReference type="ChEBI" id="CHEBI:57823"/>
        <dbReference type="ChEBI" id="CHEBI:58262"/>
        <dbReference type="EC" id="2.7.7.60"/>
    </reaction>
</comment>
<feature type="site" description="Positions MEP for the nucleophilic attack" evidence="7">
    <location>
        <position position="236"/>
    </location>
</feature>
<protein>
    <recommendedName>
        <fullName evidence="7">2-C-methyl-D-erythritol 4-phosphate cytidylyltransferase</fullName>
        <ecNumber evidence="7">2.7.7.60</ecNumber>
    </recommendedName>
    <alternativeName>
        <fullName evidence="7">4-diphosphocytidyl-2C-methyl-D-erythritol synthase</fullName>
    </alternativeName>
    <alternativeName>
        <fullName evidence="7">MEP cytidylyltransferase</fullName>
        <shortName evidence="7">MCT</shortName>
    </alternativeName>
</protein>
<dbReference type="HAMAP" id="MF_00108">
    <property type="entry name" value="IspD"/>
    <property type="match status" value="1"/>
</dbReference>
<dbReference type="InterPro" id="IPR034683">
    <property type="entry name" value="IspD/TarI"/>
</dbReference>
<feature type="site" description="Positions MEP for the nucleophilic attack" evidence="7">
    <location>
        <position position="180"/>
    </location>
</feature>
<dbReference type="GO" id="GO:0019288">
    <property type="term" value="P:isopentenyl diphosphate biosynthetic process, methylerythritol 4-phosphate pathway"/>
    <property type="evidence" value="ECO:0007669"/>
    <property type="project" value="UniProtKB-UniRule"/>
</dbReference>
<evidence type="ECO:0000256" key="6">
    <source>
        <dbReference type="ARBA" id="ARBA00023229"/>
    </source>
</evidence>
<dbReference type="PANTHER" id="PTHR32125">
    <property type="entry name" value="2-C-METHYL-D-ERYTHRITOL 4-PHOSPHATE CYTIDYLYLTRANSFERASE, CHLOROPLASTIC"/>
    <property type="match status" value="1"/>
</dbReference>
<evidence type="ECO:0000256" key="2">
    <source>
        <dbReference type="ARBA" id="ARBA00004787"/>
    </source>
</evidence>
<comment type="function">
    <text evidence="7">Catalyzes the formation of 4-diphosphocytidyl-2-C-methyl-D-erythritol from CTP and 2-C-methyl-D-erythritol 4-phosphate (MEP).</text>
</comment>
<evidence type="ECO:0000256" key="7">
    <source>
        <dbReference type="HAMAP-Rule" id="MF_00108"/>
    </source>
</evidence>
<dbReference type="InterPro" id="IPR050088">
    <property type="entry name" value="IspD/TarI_cytidylyltransf_bact"/>
</dbReference>
<proteinExistence type="inferred from homology"/>
<dbReference type="AlphaFoldDB" id="A0AAW7X5V4"/>
<dbReference type="EMBL" id="JAUOPB010000007">
    <property type="protein sequence ID" value="MDO6422957.1"/>
    <property type="molecule type" value="Genomic_DNA"/>
</dbReference>
<evidence type="ECO:0000256" key="3">
    <source>
        <dbReference type="ARBA" id="ARBA00009789"/>
    </source>
</evidence>
<feature type="site" description="Transition state stabilizer" evidence="7">
    <location>
        <position position="34"/>
    </location>
</feature>
<dbReference type="InterPro" id="IPR029044">
    <property type="entry name" value="Nucleotide-diphossugar_trans"/>
</dbReference>
<dbReference type="GO" id="GO:0050518">
    <property type="term" value="F:2-C-methyl-D-erythritol 4-phosphate cytidylyltransferase activity"/>
    <property type="evidence" value="ECO:0007669"/>
    <property type="project" value="UniProtKB-UniRule"/>
</dbReference>
<dbReference type="FunFam" id="3.90.550.10:FF:000003">
    <property type="entry name" value="2-C-methyl-D-erythritol 4-phosphate cytidylyltransferase"/>
    <property type="match status" value="1"/>
</dbReference>
<evidence type="ECO:0000256" key="4">
    <source>
        <dbReference type="ARBA" id="ARBA00022679"/>
    </source>
</evidence>
<evidence type="ECO:0000256" key="5">
    <source>
        <dbReference type="ARBA" id="ARBA00022695"/>
    </source>
</evidence>
<dbReference type="EC" id="2.7.7.60" evidence="7"/>
<dbReference type="RefSeq" id="WP_303492786.1">
    <property type="nucleotide sequence ID" value="NZ_JAUOPB010000007.1"/>
</dbReference>
<dbReference type="InterPro" id="IPR018294">
    <property type="entry name" value="ISPD_synthase_CS"/>
</dbReference>
<dbReference type="NCBIfam" id="TIGR00453">
    <property type="entry name" value="ispD"/>
    <property type="match status" value="1"/>
</dbReference>
<accession>A0AAW7X5V4</accession>
<evidence type="ECO:0000313" key="9">
    <source>
        <dbReference type="Proteomes" id="UP001169760"/>
    </source>
</evidence>
<dbReference type="PROSITE" id="PS01295">
    <property type="entry name" value="ISPD"/>
    <property type="match status" value="1"/>
</dbReference>
<dbReference type="PANTHER" id="PTHR32125:SF4">
    <property type="entry name" value="2-C-METHYL-D-ERYTHRITOL 4-PHOSPHATE CYTIDYLYLTRANSFERASE, CHLOROPLASTIC"/>
    <property type="match status" value="1"/>
</dbReference>
<dbReference type="CDD" id="cd02516">
    <property type="entry name" value="CDP-ME_synthetase"/>
    <property type="match status" value="1"/>
</dbReference>
<comment type="similarity">
    <text evidence="3 7">Belongs to the IspD/TarI cytidylyltransferase family. IspD subfamily.</text>
</comment>
<dbReference type="Pfam" id="PF01128">
    <property type="entry name" value="IspD"/>
    <property type="match status" value="1"/>
</dbReference>
<gene>
    <name evidence="7 8" type="primary">ispD</name>
    <name evidence="8" type="ORF">Q4521_10770</name>
</gene>
<comment type="caution">
    <text evidence="8">The sequence shown here is derived from an EMBL/GenBank/DDBJ whole genome shotgun (WGS) entry which is preliminary data.</text>
</comment>
<dbReference type="InterPro" id="IPR001228">
    <property type="entry name" value="IspD"/>
</dbReference>
<feature type="site" description="Transition state stabilizer" evidence="7">
    <location>
        <position position="27"/>
    </location>
</feature>
<organism evidence="8 9">
    <name type="scientific">Saccharophagus degradans</name>
    <dbReference type="NCBI Taxonomy" id="86304"/>
    <lineage>
        <taxon>Bacteria</taxon>
        <taxon>Pseudomonadati</taxon>
        <taxon>Pseudomonadota</taxon>
        <taxon>Gammaproteobacteria</taxon>
        <taxon>Cellvibrionales</taxon>
        <taxon>Cellvibrionaceae</taxon>
        <taxon>Saccharophagus</taxon>
    </lineage>
</organism>
<evidence type="ECO:0000256" key="1">
    <source>
        <dbReference type="ARBA" id="ARBA00001282"/>
    </source>
</evidence>
<keyword evidence="6 7" id="KW-0414">Isoprene biosynthesis</keyword>
<evidence type="ECO:0000313" key="8">
    <source>
        <dbReference type="EMBL" id="MDO6422957.1"/>
    </source>
</evidence>
<name>A0AAW7X5V4_9GAMM</name>
<reference evidence="8" key="1">
    <citation type="submission" date="2023-07" db="EMBL/GenBank/DDBJ databases">
        <title>Genome content predicts the carbon catabolic preferences of heterotrophic bacteria.</title>
        <authorList>
            <person name="Gralka M."/>
        </authorList>
    </citation>
    <scope>NUCLEOTIDE SEQUENCE</scope>
    <source>
        <strain evidence="8">I3M17_2</strain>
    </source>
</reference>
<dbReference type="Proteomes" id="UP001169760">
    <property type="component" value="Unassembled WGS sequence"/>
</dbReference>
<comment type="pathway">
    <text evidence="2 7">Isoprenoid biosynthesis; isopentenyl diphosphate biosynthesis via DXP pathway; isopentenyl diphosphate from 1-deoxy-D-xylulose 5-phosphate: step 2/6.</text>
</comment>
<sequence>MIAPKQNTTSQHRQLWAVIPASGIGARMGVGIPKQYLLLCGKTILEHTLHKISQVENLSGIVLVLDANDQYWPTLNCNSIPNLHVVHGGASRAQSVKNGLSYIAKKIANKLANNTGQDQKVKVLVHDAARPCVNVKNIETLVASCERANQGGILAAPVADTVKRAVEQGEAPAVQATVDRSLLWLAHTPQYFELHCLLNALNHCEQAGLEVTDEASAIEQTGGQVLLVADGKDNIKITLPEDMLVAEAILVNQLKQGT</sequence>
<keyword evidence="4 7" id="KW-0808">Transferase</keyword>